<organism evidence="5 6">
    <name type="scientific">Spirosoma arboris</name>
    <dbReference type="NCBI Taxonomy" id="2682092"/>
    <lineage>
        <taxon>Bacteria</taxon>
        <taxon>Pseudomonadati</taxon>
        <taxon>Bacteroidota</taxon>
        <taxon>Cytophagia</taxon>
        <taxon>Cytophagales</taxon>
        <taxon>Cytophagaceae</taxon>
        <taxon>Spirosoma</taxon>
    </lineage>
</organism>
<gene>
    <name evidence="5" type="ORF">GO755_15555</name>
</gene>
<dbReference type="InterPro" id="IPR007492">
    <property type="entry name" value="LytTR_DNA-bd_dom"/>
</dbReference>
<dbReference type="Proteomes" id="UP000436006">
    <property type="component" value="Unassembled WGS sequence"/>
</dbReference>
<dbReference type="Pfam" id="PF04397">
    <property type="entry name" value="LytTR"/>
    <property type="match status" value="1"/>
</dbReference>
<dbReference type="GO" id="GO:0000976">
    <property type="term" value="F:transcription cis-regulatory region binding"/>
    <property type="evidence" value="ECO:0007669"/>
    <property type="project" value="TreeGrafter"/>
</dbReference>
<name>A0A7K1SCG5_9BACT</name>
<dbReference type="RefSeq" id="WP_157586098.1">
    <property type="nucleotide sequence ID" value="NZ_WPIN01000005.1"/>
</dbReference>
<dbReference type="SMART" id="SM00448">
    <property type="entry name" value="REC"/>
    <property type="match status" value="1"/>
</dbReference>
<comment type="caution">
    <text evidence="5">The sequence shown here is derived from an EMBL/GenBank/DDBJ whole genome shotgun (WGS) entry which is preliminary data.</text>
</comment>
<dbReference type="AlphaFoldDB" id="A0A7K1SCG5"/>
<protein>
    <submittedName>
        <fullName evidence="5">Response regulator</fullName>
    </submittedName>
</protein>
<evidence type="ECO:0000256" key="2">
    <source>
        <dbReference type="PROSITE-ProRule" id="PRU00169"/>
    </source>
</evidence>
<dbReference type="PROSITE" id="PS50110">
    <property type="entry name" value="RESPONSE_REGULATORY"/>
    <property type="match status" value="1"/>
</dbReference>
<evidence type="ECO:0000256" key="1">
    <source>
        <dbReference type="ARBA" id="ARBA00023125"/>
    </source>
</evidence>
<dbReference type="GO" id="GO:0032993">
    <property type="term" value="C:protein-DNA complex"/>
    <property type="evidence" value="ECO:0007669"/>
    <property type="project" value="TreeGrafter"/>
</dbReference>
<dbReference type="PROSITE" id="PS50930">
    <property type="entry name" value="HTH_LYTTR"/>
    <property type="match status" value="1"/>
</dbReference>
<dbReference type="InterPro" id="IPR001789">
    <property type="entry name" value="Sig_transdc_resp-reg_receiver"/>
</dbReference>
<dbReference type="GO" id="GO:0006355">
    <property type="term" value="P:regulation of DNA-templated transcription"/>
    <property type="evidence" value="ECO:0007669"/>
    <property type="project" value="TreeGrafter"/>
</dbReference>
<feature type="domain" description="Response regulatory" evidence="3">
    <location>
        <begin position="3"/>
        <end position="119"/>
    </location>
</feature>
<dbReference type="EMBL" id="WPIN01000005">
    <property type="protein sequence ID" value="MVM31461.1"/>
    <property type="molecule type" value="Genomic_DNA"/>
</dbReference>
<dbReference type="Pfam" id="PF00072">
    <property type="entry name" value="Response_reg"/>
    <property type="match status" value="1"/>
</dbReference>
<dbReference type="InterPro" id="IPR011006">
    <property type="entry name" value="CheY-like_superfamily"/>
</dbReference>
<keyword evidence="2" id="KW-0597">Phosphoprotein</keyword>
<evidence type="ECO:0000259" key="4">
    <source>
        <dbReference type="PROSITE" id="PS50930"/>
    </source>
</evidence>
<evidence type="ECO:0000259" key="3">
    <source>
        <dbReference type="PROSITE" id="PS50110"/>
    </source>
</evidence>
<reference evidence="5 6" key="1">
    <citation type="submission" date="2019-12" db="EMBL/GenBank/DDBJ databases">
        <title>Spirosoma sp. HMF4905 genome sequencing and assembly.</title>
        <authorList>
            <person name="Kang H."/>
            <person name="Cha I."/>
            <person name="Kim H."/>
            <person name="Joh K."/>
        </authorList>
    </citation>
    <scope>NUCLEOTIDE SEQUENCE [LARGE SCALE GENOMIC DNA]</scope>
    <source>
        <strain evidence="5 6">HMF4905</strain>
    </source>
</reference>
<feature type="modified residue" description="4-aspartylphosphate" evidence="2">
    <location>
        <position position="54"/>
    </location>
</feature>
<feature type="domain" description="HTH LytTR-type" evidence="4">
    <location>
        <begin position="145"/>
        <end position="215"/>
    </location>
</feature>
<evidence type="ECO:0000313" key="5">
    <source>
        <dbReference type="EMBL" id="MVM31461.1"/>
    </source>
</evidence>
<dbReference type="Gene3D" id="3.40.50.2300">
    <property type="match status" value="1"/>
</dbReference>
<keyword evidence="6" id="KW-1185">Reference proteome</keyword>
<keyword evidence="1" id="KW-0238">DNA-binding</keyword>
<dbReference type="GO" id="GO:0000156">
    <property type="term" value="F:phosphorelay response regulator activity"/>
    <property type="evidence" value="ECO:0007669"/>
    <property type="project" value="TreeGrafter"/>
</dbReference>
<accession>A0A7K1SCG5</accession>
<dbReference type="PANTHER" id="PTHR48111:SF17">
    <property type="entry name" value="TRANSCRIPTIONAL REGULATORY PROTEIN YPDB"/>
    <property type="match status" value="1"/>
</dbReference>
<dbReference type="InterPro" id="IPR039420">
    <property type="entry name" value="WalR-like"/>
</dbReference>
<proteinExistence type="predicted"/>
<dbReference type="SUPFAM" id="SSF52172">
    <property type="entry name" value="CheY-like"/>
    <property type="match status" value="1"/>
</dbReference>
<sequence length="247" mass="28174">MLKCVIIDDELLARELLEGYLSRLDFIESVHQFGNAHDALLYLDNYEADVLFLDIEMPGMNGIDFLNRIAEAALPRTPITVFTTAYRDYAFEGFELGVIDFLLKPISYSRFIQAIEKIRDFLALKEQNARLEDLLTGDSPTSVFVKSGVQRIKLNFDTVTHIQGLKDYAIIYTTTGKIVIKGSIKAMHDIFPLNRFIRVHKSFIVAVSWISRIERNRILLNGNLVPIGRNYKDAVMAVDLRSSNPNR</sequence>
<dbReference type="PANTHER" id="PTHR48111">
    <property type="entry name" value="REGULATOR OF RPOS"/>
    <property type="match status" value="1"/>
</dbReference>
<dbReference type="Gene3D" id="2.40.50.1020">
    <property type="entry name" value="LytTr DNA-binding domain"/>
    <property type="match status" value="1"/>
</dbReference>
<dbReference type="GO" id="GO:0005829">
    <property type="term" value="C:cytosol"/>
    <property type="evidence" value="ECO:0007669"/>
    <property type="project" value="TreeGrafter"/>
</dbReference>
<dbReference type="SMART" id="SM00850">
    <property type="entry name" value="LytTR"/>
    <property type="match status" value="1"/>
</dbReference>
<evidence type="ECO:0000313" key="6">
    <source>
        <dbReference type="Proteomes" id="UP000436006"/>
    </source>
</evidence>